<feature type="compositionally biased region" description="Acidic residues" evidence="1">
    <location>
        <begin position="83"/>
        <end position="92"/>
    </location>
</feature>
<comment type="caution">
    <text evidence="2">The sequence shown here is derived from an EMBL/GenBank/DDBJ whole genome shotgun (WGS) entry which is preliminary data.</text>
</comment>
<feature type="compositionally biased region" description="Polar residues" evidence="1">
    <location>
        <begin position="52"/>
        <end position="66"/>
    </location>
</feature>
<gene>
    <name evidence="2" type="ORF">Tco_0651916</name>
</gene>
<name>A0ABQ4WW43_9ASTR</name>
<proteinExistence type="predicted"/>
<evidence type="ECO:0000313" key="3">
    <source>
        <dbReference type="Proteomes" id="UP001151760"/>
    </source>
</evidence>
<accession>A0ABQ4WW43</accession>
<reference evidence="2" key="2">
    <citation type="submission" date="2022-01" db="EMBL/GenBank/DDBJ databases">
        <authorList>
            <person name="Yamashiro T."/>
            <person name="Shiraishi A."/>
            <person name="Satake H."/>
            <person name="Nakayama K."/>
        </authorList>
    </citation>
    <scope>NUCLEOTIDE SEQUENCE</scope>
</reference>
<evidence type="ECO:0000313" key="2">
    <source>
        <dbReference type="EMBL" id="GJS57132.1"/>
    </source>
</evidence>
<dbReference type="Proteomes" id="UP001151760">
    <property type="component" value="Unassembled WGS sequence"/>
</dbReference>
<protein>
    <submittedName>
        <fullName evidence="2">Uncharacterized protein</fullName>
    </submittedName>
</protein>
<organism evidence="2 3">
    <name type="scientific">Tanacetum coccineum</name>
    <dbReference type="NCBI Taxonomy" id="301880"/>
    <lineage>
        <taxon>Eukaryota</taxon>
        <taxon>Viridiplantae</taxon>
        <taxon>Streptophyta</taxon>
        <taxon>Embryophyta</taxon>
        <taxon>Tracheophyta</taxon>
        <taxon>Spermatophyta</taxon>
        <taxon>Magnoliopsida</taxon>
        <taxon>eudicotyledons</taxon>
        <taxon>Gunneridae</taxon>
        <taxon>Pentapetalae</taxon>
        <taxon>asterids</taxon>
        <taxon>campanulids</taxon>
        <taxon>Asterales</taxon>
        <taxon>Asteraceae</taxon>
        <taxon>Asteroideae</taxon>
        <taxon>Anthemideae</taxon>
        <taxon>Anthemidinae</taxon>
        <taxon>Tanacetum</taxon>
    </lineage>
</organism>
<reference evidence="2" key="1">
    <citation type="journal article" date="2022" name="Int. J. Mol. Sci.">
        <title>Draft Genome of Tanacetum Coccineum: Genomic Comparison of Closely Related Tanacetum-Family Plants.</title>
        <authorList>
            <person name="Yamashiro T."/>
            <person name="Shiraishi A."/>
            <person name="Nakayama K."/>
            <person name="Satake H."/>
        </authorList>
    </citation>
    <scope>NUCLEOTIDE SEQUENCE</scope>
</reference>
<evidence type="ECO:0000256" key="1">
    <source>
        <dbReference type="SAM" id="MobiDB-lite"/>
    </source>
</evidence>
<feature type="region of interest" description="Disordered" evidence="1">
    <location>
        <begin position="45"/>
        <end position="93"/>
    </location>
</feature>
<keyword evidence="3" id="KW-1185">Reference proteome</keyword>
<dbReference type="EMBL" id="BQNB010008985">
    <property type="protein sequence ID" value="GJS57132.1"/>
    <property type="molecule type" value="Genomic_DNA"/>
</dbReference>
<sequence length="227" mass="25564">MKNVSYHKLYDILKQHQNEVNEIRVERQARTPNPLALVAQQQPVYYPQPNPTHYTQSSSTRSQAANRNRGKAIGNSPPPTYDQEPEVVVDEEASSKVKEIDKLVALISMSFKKIYKPTNNNLRTSSNTINTNVNNTPITNRGTGFDRQTGHTWMAFGGNTCDLGSFGEETEKITDLHHFHEEVLFTEREDGVAGIKRRRCDLSSDGVRDLATTSGRGRLKEDLESSM</sequence>